<dbReference type="AlphaFoldDB" id="X1P8N8"/>
<feature type="compositionally biased region" description="Basic and acidic residues" evidence="1">
    <location>
        <begin position="1"/>
        <end position="17"/>
    </location>
</feature>
<comment type="caution">
    <text evidence="2">The sequence shown here is derived from an EMBL/GenBank/DDBJ whole genome shotgun (WGS) entry which is preliminary data.</text>
</comment>
<feature type="non-terminal residue" evidence="2">
    <location>
        <position position="1"/>
    </location>
</feature>
<proteinExistence type="predicted"/>
<protein>
    <submittedName>
        <fullName evidence="2">Uncharacterized protein</fullName>
    </submittedName>
</protein>
<gene>
    <name evidence="2" type="ORF">S06H3_30229</name>
</gene>
<sequence length="29" mass="3408">FFSPRKERTQATSDKQRATNFREYPSAGM</sequence>
<evidence type="ECO:0000313" key="2">
    <source>
        <dbReference type="EMBL" id="GAI27294.1"/>
    </source>
</evidence>
<evidence type="ECO:0000256" key="1">
    <source>
        <dbReference type="SAM" id="MobiDB-lite"/>
    </source>
</evidence>
<name>X1P8N8_9ZZZZ</name>
<organism evidence="2">
    <name type="scientific">marine sediment metagenome</name>
    <dbReference type="NCBI Taxonomy" id="412755"/>
    <lineage>
        <taxon>unclassified sequences</taxon>
        <taxon>metagenomes</taxon>
        <taxon>ecological metagenomes</taxon>
    </lineage>
</organism>
<feature type="region of interest" description="Disordered" evidence="1">
    <location>
        <begin position="1"/>
        <end position="29"/>
    </location>
</feature>
<reference evidence="2" key="1">
    <citation type="journal article" date="2014" name="Front. Microbiol.">
        <title>High frequency of phylogenetically diverse reductive dehalogenase-homologous genes in deep subseafloor sedimentary metagenomes.</title>
        <authorList>
            <person name="Kawai M."/>
            <person name="Futagami T."/>
            <person name="Toyoda A."/>
            <person name="Takaki Y."/>
            <person name="Nishi S."/>
            <person name="Hori S."/>
            <person name="Arai W."/>
            <person name="Tsubouchi T."/>
            <person name="Morono Y."/>
            <person name="Uchiyama I."/>
            <person name="Ito T."/>
            <person name="Fujiyama A."/>
            <person name="Inagaki F."/>
            <person name="Takami H."/>
        </authorList>
    </citation>
    <scope>NUCLEOTIDE SEQUENCE</scope>
    <source>
        <strain evidence="2">Expedition CK06-06</strain>
    </source>
</reference>
<dbReference type="EMBL" id="BARV01017785">
    <property type="protein sequence ID" value="GAI27294.1"/>
    <property type="molecule type" value="Genomic_DNA"/>
</dbReference>
<accession>X1P8N8</accession>